<name>A0A9E2L4Y6_9SPIR</name>
<dbReference type="SUPFAM" id="SSF53850">
    <property type="entry name" value="Periplasmic binding protein-like II"/>
    <property type="match status" value="1"/>
</dbReference>
<reference evidence="4" key="2">
    <citation type="submission" date="2021-04" db="EMBL/GenBank/DDBJ databases">
        <authorList>
            <person name="Gilroy R."/>
        </authorList>
    </citation>
    <scope>NUCLEOTIDE SEQUENCE</scope>
    <source>
        <strain evidence="4">Gambia15-2214</strain>
    </source>
</reference>
<evidence type="ECO:0000256" key="1">
    <source>
        <dbReference type="ARBA" id="ARBA00004418"/>
    </source>
</evidence>
<accession>A0A9E2L4Y6</accession>
<dbReference type="Proteomes" id="UP000823914">
    <property type="component" value="Unassembled WGS sequence"/>
</dbReference>
<reference evidence="4" key="1">
    <citation type="journal article" date="2021" name="PeerJ">
        <title>Extensive microbial diversity within the chicken gut microbiome revealed by metagenomics and culture.</title>
        <authorList>
            <person name="Gilroy R."/>
            <person name="Ravi A."/>
            <person name="Getino M."/>
            <person name="Pursley I."/>
            <person name="Horton D.L."/>
            <person name="Alikhan N.F."/>
            <person name="Baker D."/>
            <person name="Gharbi K."/>
            <person name="Hall N."/>
            <person name="Watson M."/>
            <person name="Adriaenssens E.M."/>
            <person name="Foster-Nyarko E."/>
            <person name="Jarju S."/>
            <person name="Secka A."/>
            <person name="Antonio M."/>
            <person name="Oren A."/>
            <person name="Chaudhuri R.R."/>
            <person name="La Ragione R."/>
            <person name="Hildebrand F."/>
            <person name="Pallen M.J."/>
        </authorList>
    </citation>
    <scope>NUCLEOTIDE SEQUENCE</scope>
    <source>
        <strain evidence="4">Gambia15-2214</strain>
    </source>
</reference>
<keyword evidence="3" id="KW-0732">Signal</keyword>
<evidence type="ECO:0000313" key="4">
    <source>
        <dbReference type="EMBL" id="MBU3850781.1"/>
    </source>
</evidence>
<comment type="similarity">
    <text evidence="2">Belongs to the bacterial solute-binding protein 1 family.</text>
</comment>
<dbReference type="AlphaFoldDB" id="A0A9E2L4Y6"/>
<organism evidence="4 5">
    <name type="scientific">Candidatus Treponema excrementipullorum</name>
    <dbReference type="NCBI Taxonomy" id="2838768"/>
    <lineage>
        <taxon>Bacteria</taxon>
        <taxon>Pseudomonadati</taxon>
        <taxon>Spirochaetota</taxon>
        <taxon>Spirochaetia</taxon>
        <taxon>Spirochaetales</taxon>
        <taxon>Treponemataceae</taxon>
        <taxon>Treponema</taxon>
    </lineage>
</organism>
<dbReference type="InterPro" id="IPR050490">
    <property type="entry name" value="Bact_solute-bd_prot1"/>
</dbReference>
<protein>
    <submittedName>
        <fullName evidence="4">Extracellular solute-binding protein</fullName>
    </submittedName>
</protein>
<dbReference type="EMBL" id="JAHLFV010000217">
    <property type="protein sequence ID" value="MBU3850781.1"/>
    <property type="molecule type" value="Genomic_DNA"/>
</dbReference>
<dbReference type="PROSITE" id="PS51257">
    <property type="entry name" value="PROKAR_LIPOPROTEIN"/>
    <property type="match status" value="1"/>
</dbReference>
<evidence type="ECO:0000256" key="2">
    <source>
        <dbReference type="ARBA" id="ARBA00008520"/>
    </source>
</evidence>
<dbReference type="Gene3D" id="3.40.190.10">
    <property type="entry name" value="Periplasmic binding protein-like II"/>
    <property type="match status" value="2"/>
</dbReference>
<feature type="signal peptide" evidence="3">
    <location>
        <begin position="1"/>
        <end position="18"/>
    </location>
</feature>
<gene>
    <name evidence="4" type="ORF">IAA16_09465</name>
</gene>
<dbReference type="PANTHER" id="PTHR43649">
    <property type="entry name" value="ARABINOSE-BINDING PROTEIN-RELATED"/>
    <property type="match status" value="1"/>
</dbReference>
<dbReference type="GO" id="GO:0042597">
    <property type="term" value="C:periplasmic space"/>
    <property type="evidence" value="ECO:0007669"/>
    <property type="project" value="UniProtKB-SubCell"/>
</dbReference>
<sequence>MKRSLVALVCVLAMVAMITGCSKKEENATATSNVPDTGITLTYWSMWNSTENQAKVIQAAADEYYAETGIKVNIEWKGRDMKTLIGVAMDAGENIDIFEDDYMRMIQNNQKYLLNLSEQPFYAEYSSHVMPIILQTALSEGWGNGSLWCFPYQPYTTGVWYNKALFEKAGITSVPQTWDEFLAVCQKLRDSGVNPLTCNSDTVTLLYGYQLARYIGQDAVTDCLNNVKWAEIPEAKKAAEDLYGLFKAGYFSPYAPANYPDGQNEIGFDESCMILNASWIPNEINQGTGASIDWGFFPWPSVPGGVDGAEAAMVGAQSIGISAKTKYPQEAINFALKLVTGKYDLQMAQQTITIPADVNNTDWPAAISGARPYFDKMTKKYDWAVGLEINPSYTAILNENLVKLFKMEIDPDQFITALSQMR</sequence>
<evidence type="ECO:0000313" key="5">
    <source>
        <dbReference type="Proteomes" id="UP000823914"/>
    </source>
</evidence>
<feature type="chain" id="PRO_5039545894" evidence="3">
    <location>
        <begin position="19"/>
        <end position="422"/>
    </location>
</feature>
<comment type="subcellular location">
    <subcellularLocation>
        <location evidence="1">Periplasm</location>
    </subcellularLocation>
</comment>
<dbReference type="InterPro" id="IPR006059">
    <property type="entry name" value="SBP"/>
</dbReference>
<evidence type="ECO:0000256" key="3">
    <source>
        <dbReference type="SAM" id="SignalP"/>
    </source>
</evidence>
<dbReference type="Pfam" id="PF01547">
    <property type="entry name" value="SBP_bac_1"/>
    <property type="match status" value="1"/>
</dbReference>
<comment type="caution">
    <text evidence="4">The sequence shown here is derived from an EMBL/GenBank/DDBJ whole genome shotgun (WGS) entry which is preliminary data.</text>
</comment>
<proteinExistence type="inferred from homology"/>